<accession>A0A917QJD9</accession>
<feature type="transmembrane region" description="Helical" evidence="2">
    <location>
        <begin position="297"/>
        <end position="317"/>
    </location>
</feature>
<evidence type="ECO:0000313" key="3">
    <source>
        <dbReference type="EMBL" id="GGK53325.1"/>
    </source>
</evidence>
<protein>
    <submittedName>
        <fullName evidence="3">Uncharacterized protein</fullName>
    </submittedName>
</protein>
<keyword evidence="2" id="KW-0812">Transmembrane</keyword>
<keyword evidence="2" id="KW-0472">Membrane</keyword>
<comment type="caution">
    <text evidence="3">The sequence shown here is derived from an EMBL/GenBank/DDBJ whole genome shotgun (WGS) entry which is preliminary data.</text>
</comment>
<reference evidence="3" key="2">
    <citation type="submission" date="2020-09" db="EMBL/GenBank/DDBJ databases">
        <authorList>
            <person name="Sun Q."/>
            <person name="Zhou Y."/>
        </authorList>
    </citation>
    <scope>NUCLEOTIDE SEQUENCE</scope>
    <source>
        <strain evidence="3">CGMCC 4.7278</strain>
    </source>
</reference>
<dbReference type="Proteomes" id="UP000612956">
    <property type="component" value="Unassembled WGS sequence"/>
</dbReference>
<gene>
    <name evidence="3" type="ORF">GCM10011591_26440</name>
</gene>
<dbReference type="EMBL" id="BMMW01000002">
    <property type="protein sequence ID" value="GGK53325.1"/>
    <property type="molecule type" value="Genomic_DNA"/>
</dbReference>
<keyword evidence="2" id="KW-1133">Transmembrane helix</keyword>
<organism evidence="3 4">
    <name type="scientific">Nocardia camponoti</name>
    <dbReference type="NCBI Taxonomy" id="1616106"/>
    <lineage>
        <taxon>Bacteria</taxon>
        <taxon>Bacillati</taxon>
        <taxon>Actinomycetota</taxon>
        <taxon>Actinomycetes</taxon>
        <taxon>Mycobacteriales</taxon>
        <taxon>Nocardiaceae</taxon>
        <taxon>Nocardia</taxon>
    </lineage>
</organism>
<feature type="transmembrane region" description="Helical" evidence="2">
    <location>
        <begin position="236"/>
        <end position="260"/>
    </location>
</feature>
<sequence length="438" mass="45520">MGWTIDTGMYYDAGNKCQLLATDLSLALGPLSATLQHECTAMAGNHESCDQWITTYDTHARDIVTLAATLANALLRYGDVLKANGYNWWHSNRAIANGSEPAKPTASEPLYDSGMALPVTSRGDNGPGLDEGAVVGLLERVGRIPNGDIAKLSTARDAWRTFADNANVVGAATRISGIKAKFDGSTDPNIIAIDEHLASLEQAAKLLAEAARGIVTPLSEHHDALNTMREDIGKQVAAAAVEIGAAIAMTVVIVGVAALLTAGTGAVAAGAGGAALTIEIVESTAVIIKNVVTVSRIVTVVGAVVVVGTASGGFTAIPDLARAGVAAAVTAIAGMAVYTASEELTYEASPKHGTEQRGDAAPAPTHGQESLDNSVLIKSTSARRVAYDPETGEFDVFDETYPGKGTYHGHQRSWDQLTQEMQNALVKAGVVNRRGKPL</sequence>
<keyword evidence="4" id="KW-1185">Reference proteome</keyword>
<evidence type="ECO:0000256" key="2">
    <source>
        <dbReference type="SAM" id="Phobius"/>
    </source>
</evidence>
<evidence type="ECO:0000313" key="4">
    <source>
        <dbReference type="Proteomes" id="UP000612956"/>
    </source>
</evidence>
<dbReference type="RefSeq" id="WP_188829188.1">
    <property type="nucleotide sequence ID" value="NZ_BMMW01000002.1"/>
</dbReference>
<evidence type="ECO:0000256" key="1">
    <source>
        <dbReference type="SAM" id="MobiDB-lite"/>
    </source>
</evidence>
<feature type="compositionally biased region" description="Basic and acidic residues" evidence="1">
    <location>
        <begin position="349"/>
        <end position="358"/>
    </location>
</feature>
<name>A0A917QJD9_9NOCA</name>
<proteinExistence type="predicted"/>
<dbReference type="AlphaFoldDB" id="A0A917QJD9"/>
<feature type="transmembrane region" description="Helical" evidence="2">
    <location>
        <begin position="266"/>
        <end position="288"/>
    </location>
</feature>
<feature type="region of interest" description="Disordered" evidence="1">
    <location>
        <begin position="349"/>
        <end position="374"/>
    </location>
</feature>
<dbReference type="CDD" id="cd20695">
    <property type="entry name" value="CdiA-CT_5T87E_Ct"/>
    <property type="match status" value="1"/>
</dbReference>
<reference evidence="3" key="1">
    <citation type="journal article" date="2014" name="Int. J. Syst. Evol. Microbiol.">
        <title>Complete genome sequence of Corynebacterium casei LMG S-19264T (=DSM 44701T), isolated from a smear-ripened cheese.</title>
        <authorList>
            <consortium name="US DOE Joint Genome Institute (JGI-PGF)"/>
            <person name="Walter F."/>
            <person name="Albersmeier A."/>
            <person name="Kalinowski J."/>
            <person name="Ruckert C."/>
        </authorList>
    </citation>
    <scope>NUCLEOTIDE SEQUENCE</scope>
    <source>
        <strain evidence="3">CGMCC 4.7278</strain>
    </source>
</reference>